<reference evidence="2" key="2">
    <citation type="submission" date="2023-05" db="EMBL/GenBank/DDBJ databases">
        <authorList>
            <consortium name="Lawrence Berkeley National Laboratory"/>
            <person name="Steindorff A."/>
            <person name="Hensen N."/>
            <person name="Bonometti L."/>
            <person name="Westerberg I."/>
            <person name="Brannstrom I.O."/>
            <person name="Guillou S."/>
            <person name="Cros-Aarteil S."/>
            <person name="Calhoun S."/>
            <person name="Haridas S."/>
            <person name="Kuo A."/>
            <person name="Mondo S."/>
            <person name="Pangilinan J."/>
            <person name="Riley R."/>
            <person name="Labutti K."/>
            <person name="Andreopoulos B."/>
            <person name="Lipzen A."/>
            <person name="Chen C."/>
            <person name="Yanf M."/>
            <person name="Daum C."/>
            <person name="Ng V."/>
            <person name="Clum A."/>
            <person name="Ohm R."/>
            <person name="Martin F."/>
            <person name="Silar P."/>
            <person name="Natvig D."/>
            <person name="Lalanne C."/>
            <person name="Gautier V."/>
            <person name="Ament-Velasquez S.L."/>
            <person name="Kruys A."/>
            <person name="Hutchinson M.I."/>
            <person name="Powell A.J."/>
            <person name="Barry K."/>
            <person name="Miller A.N."/>
            <person name="Grigoriev I.V."/>
            <person name="Debuchy R."/>
            <person name="Gladieux P."/>
            <person name="Thoren M.H."/>
            <person name="Johannesson H."/>
        </authorList>
    </citation>
    <scope>NUCLEOTIDE SEQUENCE</scope>
    <source>
        <strain evidence="2">CBS 532.94</strain>
    </source>
</reference>
<dbReference type="AlphaFoldDB" id="A0AAN7H6H9"/>
<dbReference type="Gene3D" id="3.30.710.10">
    <property type="entry name" value="Potassium Channel Kv1.1, Chain A"/>
    <property type="match status" value="1"/>
</dbReference>
<dbReference type="Proteomes" id="UP001303760">
    <property type="component" value="Unassembled WGS sequence"/>
</dbReference>
<accession>A0AAN7H6H9</accession>
<evidence type="ECO:0000313" key="2">
    <source>
        <dbReference type="EMBL" id="KAK4233012.1"/>
    </source>
</evidence>
<organism evidence="2 3">
    <name type="scientific">Achaetomium macrosporum</name>
    <dbReference type="NCBI Taxonomy" id="79813"/>
    <lineage>
        <taxon>Eukaryota</taxon>
        <taxon>Fungi</taxon>
        <taxon>Dikarya</taxon>
        <taxon>Ascomycota</taxon>
        <taxon>Pezizomycotina</taxon>
        <taxon>Sordariomycetes</taxon>
        <taxon>Sordariomycetidae</taxon>
        <taxon>Sordariales</taxon>
        <taxon>Chaetomiaceae</taxon>
        <taxon>Achaetomium</taxon>
    </lineage>
</organism>
<protein>
    <recommendedName>
        <fullName evidence="4">BTB domain-containing protein</fullName>
    </recommendedName>
</protein>
<sequence>MEGIHEVDPSGDVIIILRNPGAPFAEAATEAEPADEESPAVATEAPAVEGAPAEDAPAIAADAVWFELPSTSKGKKDKKKNRKAIAEREEAAAEVEPAIAAEAAAIEEVPATEEVLAIEEALATEEAPAEEVVNIEENPTEEAPAEEAPAEEVLAVVAGEPAIEAKLVVEAELVADLDGLLGGGFKEQGEGRPLSEASGMQLRVSSRHLILASLYFEVALNGPWSEATSVSADCCRHIFADDWDPQAFLILMHIIHGRNRQVPRLVSLELLAKIAALVDYYKCHEAVEVFAELWLQGLKSQSQVPSQVGRDLVLWLFISWVFGDNDIFTSVTSTALQQSQGPLPTWGLPIPEAIIEAIDRRRQEVVDKIITALQSLLISFRDGPDKCSFECSSIQLGALAKEIRAKRLETKPESPMLGYSVVATMKTVKSIRSPTWHRTHTSFGYVHSCSLEATIRSTIGSMEQMTGGLTLDEFGRCSSLGHSGVL</sequence>
<proteinExistence type="predicted"/>
<feature type="region of interest" description="Disordered" evidence="1">
    <location>
        <begin position="24"/>
        <end position="51"/>
    </location>
</feature>
<gene>
    <name evidence="2" type="ORF">C8A03DRAFT_39314</name>
</gene>
<reference evidence="2" key="1">
    <citation type="journal article" date="2023" name="Mol. Phylogenet. Evol.">
        <title>Genome-scale phylogeny and comparative genomics of the fungal order Sordariales.</title>
        <authorList>
            <person name="Hensen N."/>
            <person name="Bonometti L."/>
            <person name="Westerberg I."/>
            <person name="Brannstrom I.O."/>
            <person name="Guillou S."/>
            <person name="Cros-Aarteil S."/>
            <person name="Calhoun S."/>
            <person name="Haridas S."/>
            <person name="Kuo A."/>
            <person name="Mondo S."/>
            <person name="Pangilinan J."/>
            <person name="Riley R."/>
            <person name="LaButti K."/>
            <person name="Andreopoulos B."/>
            <person name="Lipzen A."/>
            <person name="Chen C."/>
            <person name="Yan M."/>
            <person name="Daum C."/>
            <person name="Ng V."/>
            <person name="Clum A."/>
            <person name="Steindorff A."/>
            <person name="Ohm R.A."/>
            <person name="Martin F."/>
            <person name="Silar P."/>
            <person name="Natvig D.O."/>
            <person name="Lalanne C."/>
            <person name="Gautier V."/>
            <person name="Ament-Velasquez S.L."/>
            <person name="Kruys A."/>
            <person name="Hutchinson M.I."/>
            <person name="Powell A.J."/>
            <person name="Barry K."/>
            <person name="Miller A.N."/>
            <person name="Grigoriev I.V."/>
            <person name="Debuchy R."/>
            <person name="Gladieux P."/>
            <person name="Hiltunen Thoren M."/>
            <person name="Johannesson H."/>
        </authorList>
    </citation>
    <scope>NUCLEOTIDE SEQUENCE</scope>
    <source>
        <strain evidence="2">CBS 532.94</strain>
    </source>
</reference>
<dbReference type="InterPro" id="IPR011333">
    <property type="entry name" value="SKP1/BTB/POZ_sf"/>
</dbReference>
<evidence type="ECO:0000256" key="1">
    <source>
        <dbReference type="SAM" id="MobiDB-lite"/>
    </source>
</evidence>
<dbReference type="EMBL" id="MU860712">
    <property type="protein sequence ID" value="KAK4233012.1"/>
    <property type="molecule type" value="Genomic_DNA"/>
</dbReference>
<comment type="caution">
    <text evidence="2">The sequence shown here is derived from an EMBL/GenBank/DDBJ whole genome shotgun (WGS) entry which is preliminary data.</text>
</comment>
<evidence type="ECO:0008006" key="4">
    <source>
        <dbReference type="Google" id="ProtNLM"/>
    </source>
</evidence>
<keyword evidence="3" id="KW-1185">Reference proteome</keyword>
<evidence type="ECO:0000313" key="3">
    <source>
        <dbReference type="Proteomes" id="UP001303760"/>
    </source>
</evidence>
<name>A0AAN7H6H9_9PEZI</name>